<evidence type="ECO:0000256" key="3">
    <source>
        <dbReference type="ARBA" id="ARBA00023052"/>
    </source>
</evidence>
<comment type="caution">
    <text evidence="5">The sequence shown here is derived from an EMBL/GenBank/DDBJ whole genome shotgun (WGS) entry which is preliminary data.</text>
</comment>
<dbReference type="GO" id="GO:0005948">
    <property type="term" value="C:acetolactate synthase complex"/>
    <property type="evidence" value="ECO:0007669"/>
    <property type="project" value="TreeGrafter"/>
</dbReference>
<sequence>MEGAGPGLGRATLSQFGALIEPILGPNCCILSPSSALESLGIPCYLGGASRGLLPPDSPILLRQNRRDALRDADLVLLAGAVCDFRLSYGRLFNRGAAIVAVNRDREQLLRNSDVFWKPRLAVQGDVASFVVRLAQSLSGFSCPKEWGEQLREAERRKEKEIR</sequence>
<gene>
    <name evidence="5" type="primary">ILVBL</name>
    <name evidence="5" type="ORF">AV530_007064</name>
</gene>
<evidence type="ECO:0000313" key="6">
    <source>
        <dbReference type="Proteomes" id="UP000190648"/>
    </source>
</evidence>
<dbReference type="InterPro" id="IPR029035">
    <property type="entry name" value="DHS-like_NAD/FAD-binding_dom"/>
</dbReference>
<feature type="domain" description="Thiamine pyrophosphate enzyme central" evidence="4">
    <location>
        <begin position="37"/>
        <end position="134"/>
    </location>
</feature>
<dbReference type="GO" id="GO:0050660">
    <property type="term" value="F:flavin adenine dinucleotide binding"/>
    <property type="evidence" value="ECO:0007669"/>
    <property type="project" value="TreeGrafter"/>
</dbReference>
<reference evidence="5 6" key="1">
    <citation type="submission" date="2016-02" db="EMBL/GenBank/DDBJ databases">
        <title>Band-tailed pigeon sequencing and assembly.</title>
        <authorList>
            <person name="Soares A.E."/>
            <person name="Novak B.J."/>
            <person name="Rice E.S."/>
            <person name="O'Connell B."/>
            <person name="Chang D."/>
            <person name="Weber S."/>
            <person name="Shapiro B."/>
        </authorList>
    </citation>
    <scope>NUCLEOTIDE SEQUENCE [LARGE SCALE GENOMIC DNA]</scope>
    <source>
        <strain evidence="5">BTP2013</strain>
        <tissue evidence="5">Blood</tissue>
    </source>
</reference>
<dbReference type="SUPFAM" id="SSF52467">
    <property type="entry name" value="DHS-like NAD/FAD-binding domain"/>
    <property type="match status" value="1"/>
</dbReference>
<dbReference type="GO" id="GO:0003984">
    <property type="term" value="F:acetolactate synthase activity"/>
    <property type="evidence" value="ECO:0007669"/>
    <property type="project" value="TreeGrafter"/>
</dbReference>
<dbReference type="InterPro" id="IPR045229">
    <property type="entry name" value="TPP_enz"/>
</dbReference>
<dbReference type="GO" id="GO:0009097">
    <property type="term" value="P:isoleucine biosynthetic process"/>
    <property type="evidence" value="ECO:0007669"/>
    <property type="project" value="TreeGrafter"/>
</dbReference>
<evidence type="ECO:0000256" key="2">
    <source>
        <dbReference type="ARBA" id="ARBA00007812"/>
    </source>
</evidence>
<evidence type="ECO:0000256" key="1">
    <source>
        <dbReference type="ARBA" id="ARBA00001964"/>
    </source>
</evidence>
<evidence type="ECO:0000259" key="4">
    <source>
        <dbReference type="Pfam" id="PF00205"/>
    </source>
</evidence>
<evidence type="ECO:0000313" key="5">
    <source>
        <dbReference type="EMBL" id="OPJ84843.1"/>
    </source>
</evidence>
<dbReference type="Pfam" id="PF00205">
    <property type="entry name" value="TPP_enzyme_M"/>
    <property type="match status" value="1"/>
</dbReference>
<comment type="cofactor">
    <cofactor evidence="1">
        <name>thiamine diphosphate</name>
        <dbReference type="ChEBI" id="CHEBI:58937"/>
    </cofactor>
</comment>
<comment type="similarity">
    <text evidence="2">Belongs to the TPP enzyme family.</text>
</comment>
<dbReference type="AlphaFoldDB" id="A0A1V4KKE5"/>
<organism evidence="5 6">
    <name type="scientific">Patagioenas fasciata monilis</name>
    <dbReference type="NCBI Taxonomy" id="372326"/>
    <lineage>
        <taxon>Eukaryota</taxon>
        <taxon>Metazoa</taxon>
        <taxon>Chordata</taxon>
        <taxon>Craniata</taxon>
        <taxon>Vertebrata</taxon>
        <taxon>Euteleostomi</taxon>
        <taxon>Archelosauria</taxon>
        <taxon>Archosauria</taxon>
        <taxon>Dinosauria</taxon>
        <taxon>Saurischia</taxon>
        <taxon>Theropoda</taxon>
        <taxon>Coelurosauria</taxon>
        <taxon>Aves</taxon>
        <taxon>Neognathae</taxon>
        <taxon>Neoaves</taxon>
        <taxon>Columbimorphae</taxon>
        <taxon>Columbiformes</taxon>
        <taxon>Columbidae</taxon>
        <taxon>Patagioenas</taxon>
    </lineage>
</organism>
<protein>
    <submittedName>
        <fullName evidence="5">Acetolactate synthase-like protein</fullName>
    </submittedName>
</protein>
<keyword evidence="6" id="KW-1185">Reference proteome</keyword>
<dbReference type="PANTHER" id="PTHR18968">
    <property type="entry name" value="THIAMINE PYROPHOSPHATE ENZYMES"/>
    <property type="match status" value="1"/>
</dbReference>
<proteinExistence type="inferred from homology"/>
<dbReference type="GO" id="GO:0009099">
    <property type="term" value="P:L-valine biosynthetic process"/>
    <property type="evidence" value="ECO:0007669"/>
    <property type="project" value="TreeGrafter"/>
</dbReference>
<dbReference type="Gene3D" id="3.40.50.1220">
    <property type="entry name" value="TPP-binding domain"/>
    <property type="match status" value="1"/>
</dbReference>
<accession>A0A1V4KKE5</accession>
<dbReference type="GO" id="GO:0000287">
    <property type="term" value="F:magnesium ion binding"/>
    <property type="evidence" value="ECO:0007669"/>
    <property type="project" value="InterPro"/>
</dbReference>
<dbReference type="EMBL" id="LSYS01002970">
    <property type="protein sequence ID" value="OPJ84843.1"/>
    <property type="molecule type" value="Genomic_DNA"/>
</dbReference>
<dbReference type="STRING" id="372326.A0A1V4KKE5"/>
<dbReference type="Proteomes" id="UP000190648">
    <property type="component" value="Unassembled WGS sequence"/>
</dbReference>
<dbReference type="InterPro" id="IPR012000">
    <property type="entry name" value="Thiamin_PyroP_enz_cen_dom"/>
</dbReference>
<keyword evidence="3" id="KW-0786">Thiamine pyrophosphate</keyword>
<dbReference type="GO" id="GO:0030976">
    <property type="term" value="F:thiamine pyrophosphate binding"/>
    <property type="evidence" value="ECO:0007669"/>
    <property type="project" value="InterPro"/>
</dbReference>
<name>A0A1V4KKE5_PATFA</name>
<dbReference type="PANTHER" id="PTHR18968:SF166">
    <property type="entry name" value="2-HYDROXYACYL-COA LYASE 2"/>
    <property type="match status" value="1"/>
</dbReference>
<dbReference type="OrthoDB" id="16262at2759"/>